<dbReference type="InterPro" id="IPR029058">
    <property type="entry name" value="AB_hydrolase_fold"/>
</dbReference>
<dbReference type="GO" id="GO:0006631">
    <property type="term" value="P:fatty acid metabolic process"/>
    <property type="evidence" value="ECO:0007669"/>
    <property type="project" value="TreeGrafter"/>
</dbReference>
<keyword evidence="2" id="KW-0436">Ligase</keyword>
<evidence type="ECO:0000313" key="6">
    <source>
        <dbReference type="EMBL" id="TKV61620.1"/>
    </source>
</evidence>
<dbReference type="Pfam" id="PF00561">
    <property type="entry name" value="Abhydrolase_1"/>
    <property type="match status" value="1"/>
</dbReference>
<dbReference type="GO" id="GO:0031956">
    <property type="term" value="F:medium-chain fatty acid-CoA ligase activity"/>
    <property type="evidence" value="ECO:0007669"/>
    <property type="project" value="TreeGrafter"/>
</dbReference>
<dbReference type="PANTHER" id="PTHR43201:SF5">
    <property type="entry name" value="MEDIUM-CHAIN ACYL-COA LIGASE ACSF2, MITOCHONDRIAL"/>
    <property type="match status" value="1"/>
</dbReference>
<dbReference type="GO" id="GO:0016787">
    <property type="term" value="F:hydrolase activity"/>
    <property type="evidence" value="ECO:0007669"/>
    <property type="project" value="UniProtKB-KW"/>
</dbReference>
<feature type="region of interest" description="Disordered" evidence="3">
    <location>
        <begin position="1"/>
        <end position="20"/>
    </location>
</feature>
<evidence type="ECO:0000259" key="4">
    <source>
        <dbReference type="Pfam" id="PF00501"/>
    </source>
</evidence>
<dbReference type="Gene3D" id="3.40.50.1820">
    <property type="entry name" value="alpha/beta hydrolase"/>
    <property type="match status" value="1"/>
</dbReference>
<name>A0A4U6QM08_9ACTN</name>
<feature type="domain" description="AMP-dependent synthetase/ligase" evidence="4">
    <location>
        <begin position="341"/>
        <end position="703"/>
    </location>
</feature>
<dbReference type="PANTHER" id="PTHR43201">
    <property type="entry name" value="ACYL-COA SYNTHETASE"/>
    <property type="match status" value="1"/>
</dbReference>
<dbReference type="RefSeq" id="WP_137448925.1">
    <property type="nucleotide sequence ID" value="NZ_SZZH01000001.1"/>
</dbReference>
<dbReference type="InterPro" id="IPR000073">
    <property type="entry name" value="AB_hydrolase_1"/>
</dbReference>
<gene>
    <name evidence="6" type="ORF">FDO65_08680</name>
</gene>
<dbReference type="InterPro" id="IPR042099">
    <property type="entry name" value="ANL_N_sf"/>
</dbReference>
<proteinExistence type="inferred from homology"/>
<dbReference type="SUPFAM" id="SSF53474">
    <property type="entry name" value="alpha/beta-Hydrolases"/>
    <property type="match status" value="1"/>
</dbReference>
<dbReference type="InterPro" id="IPR000873">
    <property type="entry name" value="AMP-dep_synth/lig_dom"/>
</dbReference>
<dbReference type="EMBL" id="SZZH01000001">
    <property type="protein sequence ID" value="TKV61620.1"/>
    <property type="molecule type" value="Genomic_DNA"/>
</dbReference>
<dbReference type="OrthoDB" id="812569at2"/>
<protein>
    <submittedName>
        <fullName evidence="6">Alpha/beta fold hydrolase</fullName>
    </submittedName>
</protein>
<comment type="caution">
    <text evidence="6">The sequence shown here is derived from an EMBL/GenBank/DDBJ whole genome shotgun (WGS) entry which is preliminary data.</text>
</comment>
<reference evidence="6 7" key="1">
    <citation type="submission" date="2019-05" db="EMBL/GenBank/DDBJ databases">
        <title>Nakamurella sp. N5BH11, whole genome shotgun sequence.</title>
        <authorList>
            <person name="Tuo L."/>
        </authorList>
    </citation>
    <scope>NUCLEOTIDE SEQUENCE [LARGE SCALE GENOMIC DNA]</scope>
    <source>
        <strain evidence="6 7">N5BH11</strain>
    </source>
</reference>
<evidence type="ECO:0000256" key="2">
    <source>
        <dbReference type="ARBA" id="ARBA00022598"/>
    </source>
</evidence>
<evidence type="ECO:0000256" key="3">
    <source>
        <dbReference type="SAM" id="MobiDB-lite"/>
    </source>
</evidence>
<evidence type="ECO:0000313" key="7">
    <source>
        <dbReference type="Proteomes" id="UP000306985"/>
    </source>
</evidence>
<organism evidence="6 7">
    <name type="scientific">Nakamurella flava</name>
    <dbReference type="NCBI Taxonomy" id="2576308"/>
    <lineage>
        <taxon>Bacteria</taxon>
        <taxon>Bacillati</taxon>
        <taxon>Actinomycetota</taxon>
        <taxon>Actinomycetes</taxon>
        <taxon>Nakamurellales</taxon>
        <taxon>Nakamurellaceae</taxon>
        <taxon>Nakamurella</taxon>
    </lineage>
</organism>
<feature type="compositionally biased region" description="Polar residues" evidence="3">
    <location>
        <begin position="1"/>
        <end position="11"/>
    </location>
</feature>
<evidence type="ECO:0000259" key="5">
    <source>
        <dbReference type="Pfam" id="PF00561"/>
    </source>
</evidence>
<dbReference type="Gene3D" id="3.40.50.12780">
    <property type="entry name" value="N-terminal domain of ligase-like"/>
    <property type="match status" value="1"/>
</dbReference>
<accession>A0A4U6QM08</accession>
<dbReference type="AlphaFoldDB" id="A0A4U6QM08"/>
<dbReference type="Pfam" id="PF00501">
    <property type="entry name" value="AMP-binding"/>
    <property type="match status" value="1"/>
</dbReference>
<comment type="similarity">
    <text evidence="1">Belongs to the ATP-dependent AMP-binding enzyme family.</text>
</comment>
<dbReference type="Proteomes" id="UP000306985">
    <property type="component" value="Unassembled WGS sequence"/>
</dbReference>
<keyword evidence="6" id="KW-0378">Hydrolase</keyword>
<dbReference type="SUPFAM" id="SSF56801">
    <property type="entry name" value="Acetyl-CoA synthetase-like"/>
    <property type="match status" value="1"/>
</dbReference>
<feature type="domain" description="AB hydrolase-1" evidence="5">
    <location>
        <begin position="56"/>
        <end position="296"/>
    </location>
</feature>
<sequence length="856" mass="89242">MTRGSSRSSTHPAALPPSGLPGLDPRWSRLVPVDLADGRRTFHVLDTGPVADQVGTVLCVHGNPTWSYLWRRLLADPPPGWRVVALDHLGMGYSERPAVPRTLAQRVDDLGALTAALHLSGPVVTLAHDWGGILSLGWAERHREQLAGVVLTNTAVHQPTTSKGPWLIRAAHVPALTELTCRRTPLFVRATTLINPPRAEKSIRDAYAAPYRTVADRRAVGDFVADIPFAPGHPSRPALDGIAGAVRELDVPALLLWGPRDPVFLDEHLHDLRERLPQAGVHRFETAGHLLPEDAPEYVAAVHRFVASLPGAGSVPPPAPADPGAAESAGLIALRRRREDSSPAVVEVGGRTLSWAQLAEQVEAAAAVLTRLGVRAGDRVALLVPPSLELTVALYAVWRVGAAIVVVDKGLGLRAMGTALRAAHVDHLIAESAGLVAAAPLRVPGTRIAVRAVPAAVRRLTGAVGPLLDGAPVSSPTPAVEVHPDAEAAVLFTSGATGPAKGVLYRQREVAAQLAVIRSTYDLGADDRIVAAFAPFALYGPALGIASAVPDVDVTKPGTLTAVKLAEAARAIDATVVFASPAALVNVLATADALTPADRDALGRVRLLMSAGAPVPVALLARLQALLPAASLHTPYGMTEALPLTDVSLDQIRAAGAGDGVCVGTPLAGVRVAVAPLDAAGEPAAELTDAPGVTGEIWASAPHQRARYDTRWLLDRAADAHPGWHRTGDVGQFDPDGRLWVQGRLVHVITTVDGPVTPVGVEVRTQQALPAGPLVAAVGVGPRGTQQLVVVVQDGTAPKAGALADTATQDAVRAVADHPVAAVLLCRALPVDIRHNSKIDRVAVARWAADVLGGDR</sequence>
<keyword evidence="7" id="KW-1185">Reference proteome</keyword>
<evidence type="ECO:0000256" key="1">
    <source>
        <dbReference type="ARBA" id="ARBA00006432"/>
    </source>
</evidence>